<dbReference type="EMBL" id="KV441403">
    <property type="protein sequence ID" value="OAF56611.1"/>
    <property type="molecule type" value="Genomic_DNA"/>
</dbReference>
<dbReference type="GeneID" id="36290218"/>
<sequence length="174" mass="20165">MVRSHTILERKHSTSSSGSSNSTLSDTDCFERFTATGRPMPTDYQSAWSSACMFGPTAPHFLPFRFTDDSIIPVVVRVCEGSFKAGVESTSQKRRRSLRDRFRFKKTKIVVAMMPRRDYLRYFAHDESGRYVGTEKQESWSEGNLEEEFGHYRMMEPRQWVVRNSGGMAYMEEE</sequence>
<organism evidence="2">
    <name type="scientific">Pseudogymnoascus destructans</name>
    <dbReference type="NCBI Taxonomy" id="655981"/>
    <lineage>
        <taxon>Eukaryota</taxon>
        <taxon>Fungi</taxon>
        <taxon>Dikarya</taxon>
        <taxon>Ascomycota</taxon>
        <taxon>Pezizomycotina</taxon>
        <taxon>Leotiomycetes</taxon>
        <taxon>Thelebolales</taxon>
        <taxon>Thelebolaceae</taxon>
        <taxon>Pseudogymnoascus</taxon>
    </lineage>
</organism>
<feature type="compositionally biased region" description="Basic and acidic residues" evidence="1">
    <location>
        <begin position="1"/>
        <end position="12"/>
    </location>
</feature>
<dbReference type="AlphaFoldDB" id="A0A177A5U5"/>
<evidence type="ECO:0000313" key="2">
    <source>
        <dbReference type="EMBL" id="OAF56611.1"/>
    </source>
</evidence>
<feature type="compositionally biased region" description="Low complexity" evidence="1">
    <location>
        <begin position="14"/>
        <end position="25"/>
    </location>
</feature>
<name>A0A177A5U5_9PEZI</name>
<gene>
    <name evidence="2" type="ORF">VC83_07169</name>
</gene>
<dbReference type="Proteomes" id="UP000077154">
    <property type="component" value="Unassembled WGS sequence"/>
</dbReference>
<dbReference type="VEuPathDB" id="FungiDB:GMDG_05503"/>
<proteinExistence type="predicted"/>
<evidence type="ECO:0000256" key="1">
    <source>
        <dbReference type="SAM" id="MobiDB-lite"/>
    </source>
</evidence>
<accession>A0A177A5U5</accession>
<protein>
    <submittedName>
        <fullName evidence="2">Uncharacterized protein</fullName>
    </submittedName>
</protein>
<dbReference type="OrthoDB" id="4158258at2759"/>
<feature type="region of interest" description="Disordered" evidence="1">
    <location>
        <begin position="1"/>
        <end position="25"/>
    </location>
</feature>
<reference evidence="2" key="1">
    <citation type="submission" date="2016-03" db="EMBL/GenBank/DDBJ databases">
        <title>Updated assembly of Pseudogymnoascus destructans, the fungus causing white-nose syndrome of bats.</title>
        <authorList>
            <person name="Palmer J.M."/>
            <person name="Drees K.P."/>
            <person name="Foster J.T."/>
            <person name="Lindner D.L."/>
        </authorList>
    </citation>
    <scope>NUCLEOTIDE SEQUENCE [LARGE SCALE GENOMIC DNA]</scope>
    <source>
        <strain evidence="2">20631-21</strain>
    </source>
</reference>
<dbReference type="eggNOG" id="ENOG502SXKZ">
    <property type="taxonomic scope" value="Eukaryota"/>
</dbReference>
<dbReference type="RefSeq" id="XP_024321905.1">
    <property type="nucleotide sequence ID" value="XM_024470746.1"/>
</dbReference>